<proteinExistence type="predicted"/>
<accession>A0A7S4IE81</accession>
<dbReference type="EMBL" id="HBKO01022712">
    <property type="protein sequence ID" value="CAE2226765.1"/>
    <property type="molecule type" value="Transcribed_RNA"/>
</dbReference>
<sequence>MRSHHLERQQPAREMIWTKSVRRYGAQAGGGGFAHIGTVHARDHASAGMAVPSHTSLAGSPARLFLLPVWHTAVTSPTSDREVRAVALLASSSMPMDLTTSAESRSTLRYDLQLLCGREGPSPRTDETIMDGRSIDVADCQPRQFTRKTFDGEPPLLLGRCYRSVE</sequence>
<reference evidence="1" key="1">
    <citation type="submission" date="2021-01" db="EMBL/GenBank/DDBJ databases">
        <authorList>
            <person name="Corre E."/>
            <person name="Pelletier E."/>
            <person name="Niang G."/>
            <person name="Scheremetjew M."/>
            <person name="Finn R."/>
            <person name="Kale V."/>
            <person name="Holt S."/>
            <person name="Cochrane G."/>
            <person name="Meng A."/>
            <person name="Brown T."/>
            <person name="Cohen L."/>
        </authorList>
    </citation>
    <scope>NUCLEOTIDE SEQUENCE</scope>
    <source>
        <strain evidence="1">UIO037</strain>
    </source>
</reference>
<protein>
    <submittedName>
        <fullName evidence="1">Uncharacterized protein</fullName>
    </submittedName>
</protein>
<organism evidence="1">
    <name type="scientific">Prymnesium polylepis</name>
    <dbReference type="NCBI Taxonomy" id="72548"/>
    <lineage>
        <taxon>Eukaryota</taxon>
        <taxon>Haptista</taxon>
        <taxon>Haptophyta</taxon>
        <taxon>Prymnesiophyceae</taxon>
        <taxon>Prymnesiales</taxon>
        <taxon>Prymnesiaceae</taxon>
        <taxon>Prymnesium</taxon>
    </lineage>
</organism>
<gene>
    <name evidence="1" type="ORF">CPOL0286_LOCUS10274</name>
</gene>
<evidence type="ECO:0000313" key="1">
    <source>
        <dbReference type="EMBL" id="CAE2226765.1"/>
    </source>
</evidence>
<name>A0A7S4IE81_9EUKA</name>
<dbReference type="AlphaFoldDB" id="A0A7S4IE81"/>